<dbReference type="EMBL" id="KL596664">
    <property type="protein sequence ID" value="KER30238.1"/>
    <property type="molecule type" value="Genomic_DNA"/>
</dbReference>
<dbReference type="Proteomes" id="UP000054324">
    <property type="component" value="Unassembled WGS sequence"/>
</dbReference>
<dbReference type="CTD" id="20317480"/>
<evidence type="ECO:0000313" key="1">
    <source>
        <dbReference type="EMBL" id="KER30238.1"/>
    </source>
</evidence>
<dbReference type="AlphaFoldDB" id="A0A074ZS52"/>
<proteinExistence type="predicted"/>
<gene>
    <name evidence="1" type="ORF">T265_03293</name>
</gene>
<organism evidence="1 2">
    <name type="scientific">Opisthorchis viverrini</name>
    <name type="common">Southeast Asian liver fluke</name>
    <dbReference type="NCBI Taxonomy" id="6198"/>
    <lineage>
        <taxon>Eukaryota</taxon>
        <taxon>Metazoa</taxon>
        <taxon>Spiralia</taxon>
        <taxon>Lophotrochozoa</taxon>
        <taxon>Platyhelminthes</taxon>
        <taxon>Trematoda</taxon>
        <taxon>Digenea</taxon>
        <taxon>Opisthorchiida</taxon>
        <taxon>Opisthorchiata</taxon>
        <taxon>Opisthorchiidae</taxon>
        <taxon>Opisthorchis</taxon>
    </lineage>
</organism>
<keyword evidence="2" id="KW-1185">Reference proteome</keyword>
<dbReference type="RefSeq" id="XP_009166003.1">
    <property type="nucleotide sequence ID" value="XM_009167739.1"/>
</dbReference>
<protein>
    <submittedName>
        <fullName evidence="1">Uncharacterized protein</fullName>
    </submittedName>
</protein>
<sequence length="86" mass="9992">MSNTRTQSIKELAHNCGLLVDTSMWRREQSNFYYPTAIRGSNHQTSDMSDALTQESHADSPEIAIFLWDYGRRPVISTDEDLQRYH</sequence>
<accession>A0A074ZS52</accession>
<dbReference type="GeneID" id="20317480"/>
<name>A0A074ZS52_OPIVI</name>
<dbReference type="KEGG" id="ovi:T265_03293"/>
<reference evidence="1 2" key="1">
    <citation type="submission" date="2013-11" db="EMBL/GenBank/DDBJ databases">
        <title>Opisthorchis viverrini - life in the bile duct.</title>
        <authorList>
            <person name="Young N.D."/>
            <person name="Nagarajan N."/>
            <person name="Lin S.J."/>
            <person name="Korhonen P.K."/>
            <person name="Jex A.R."/>
            <person name="Hall R.S."/>
            <person name="Safavi-Hemami H."/>
            <person name="Kaewkong W."/>
            <person name="Bertrand D."/>
            <person name="Gao S."/>
            <person name="Seet Q."/>
            <person name="Wongkham S."/>
            <person name="Teh B.T."/>
            <person name="Wongkham C."/>
            <person name="Intapan P.M."/>
            <person name="Maleewong W."/>
            <person name="Yang X."/>
            <person name="Hu M."/>
            <person name="Wang Z."/>
            <person name="Hofmann A."/>
            <person name="Sternberg P.W."/>
            <person name="Tan P."/>
            <person name="Wang J."/>
            <person name="Gasser R.B."/>
        </authorList>
    </citation>
    <scope>NUCLEOTIDE SEQUENCE [LARGE SCALE GENOMIC DNA]</scope>
</reference>
<evidence type="ECO:0000313" key="2">
    <source>
        <dbReference type="Proteomes" id="UP000054324"/>
    </source>
</evidence>